<evidence type="ECO:0000313" key="3">
    <source>
        <dbReference type="Proteomes" id="UP000789396"/>
    </source>
</evidence>
<dbReference type="Gene3D" id="3.30.420.10">
    <property type="entry name" value="Ribonuclease H-like superfamily/Ribonuclease H"/>
    <property type="match status" value="1"/>
</dbReference>
<accession>A0A9N9P9B3</accession>
<dbReference type="SUPFAM" id="SSF53098">
    <property type="entry name" value="Ribonuclease H-like"/>
    <property type="match status" value="1"/>
</dbReference>
<dbReference type="PANTHER" id="PTHR46564">
    <property type="entry name" value="TRANSPOSASE"/>
    <property type="match status" value="1"/>
</dbReference>
<comment type="caution">
    <text evidence="2">The sequence shown here is derived from an EMBL/GenBank/DDBJ whole genome shotgun (WGS) entry which is preliminary data.</text>
</comment>
<protein>
    <submittedName>
        <fullName evidence="2">17592_t:CDS:1</fullName>
    </submittedName>
</protein>
<dbReference type="PANTHER" id="PTHR46564:SF1">
    <property type="entry name" value="TRANSPOSASE"/>
    <property type="match status" value="1"/>
</dbReference>
<sequence length="136" mass="16033">VVPNLPPHRLLSLDETGFSLNMAPRFGYAPIGQRVQAYKPEVVEGAVNTEIFYNFISNVKLPTDEKYYLIMDNLRIHKNKKIRELLKQKNIEPIYIVPYFPQLNPTEWFFNTVKQYGKKWKPRSEEELMSVLAEKM</sequence>
<dbReference type="EMBL" id="CAJVPZ010073986">
    <property type="protein sequence ID" value="CAG8802687.1"/>
    <property type="molecule type" value="Genomic_DNA"/>
</dbReference>
<name>A0A9N9P9B3_9GLOM</name>
<feature type="domain" description="Tc1-like transposase DDE" evidence="1">
    <location>
        <begin position="41"/>
        <end position="127"/>
    </location>
</feature>
<evidence type="ECO:0000259" key="1">
    <source>
        <dbReference type="Pfam" id="PF13358"/>
    </source>
</evidence>
<dbReference type="InterPro" id="IPR038717">
    <property type="entry name" value="Tc1-like_DDE_dom"/>
</dbReference>
<dbReference type="OrthoDB" id="2266637at2759"/>
<reference evidence="2" key="1">
    <citation type="submission" date="2021-06" db="EMBL/GenBank/DDBJ databases">
        <authorList>
            <person name="Kallberg Y."/>
            <person name="Tangrot J."/>
            <person name="Rosling A."/>
        </authorList>
    </citation>
    <scope>NUCLEOTIDE SEQUENCE</scope>
    <source>
        <strain evidence="2">IN212</strain>
    </source>
</reference>
<dbReference type="AlphaFoldDB" id="A0A9N9P9B3"/>
<gene>
    <name evidence="2" type="ORF">RFULGI_LOCUS17903</name>
</gene>
<proteinExistence type="predicted"/>
<dbReference type="Pfam" id="PF13358">
    <property type="entry name" value="DDE_3"/>
    <property type="match status" value="1"/>
</dbReference>
<organism evidence="2 3">
    <name type="scientific">Racocetra fulgida</name>
    <dbReference type="NCBI Taxonomy" id="60492"/>
    <lineage>
        <taxon>Eukaryota</taxon>
        <taxon>Fungi</taxon>
        <taxon>Fungi incertae sedis</taxon>
        <taxon>Mucoromycota</taxon>
        <taxon>Glomeromycotina</taxon>
        <taxon>Glomeromycetes</taxon>
        <taxon>Diversisporales</taxon>
        <taxon>Gigasporaceae</taxon>
        <taxon>Racocetra</taxon>
    </lineage>
</organism>
<dbReference type="Proteomes" id="UP000789396">
    <property type="component" value="Unassembled WGS sequence"/>
</dbReference>
<keyword evidence="3" id="KW-1185">Reference proteome</keyword>
<feature type="non-terminal residue" evidence="2">
    <location>
        <position position="136"/>
    </location>
</feature>
<dbReference type="GO" id="GO:0003676">
    <property type="term" value="F:nucleic acid binding"/>
    <property type="evidence" value="ECO:0007669"/>
    <property type="project" value="InterPro"/>
</dbReference>
<dbReference type="InterPro" id="IPR012337">
    <property type="entry name" value="RNaseH-like_sf"/>
</dbReference>
<feature type="non-terminal residue" evidence="2">
    <location>
        <position position="1"/>
    </location>
</feature>
<evidence type="ECO:0000313" key="2">
    <source>
        <dbReference type="EMBL" id="CAG8802687.1"/>
    </source>
</evidence>
<dbReference type="InterPro" id="IPR036397">
    <property type="entry name" value="RNaseH_sf"/>
</dbReference>